<organism evidence="9 10">
    <name type="scientific">Trypanosoma brucei gambiense (strain MHOM/CI/86/DAL972)</name>
    <dbReference type="NCBI Taxonomy" id="679716"/>
    <lineage>
        <taxon>Eukaryota</taxon>
        <taxon>Discoba</taxon>
        <taxon>Euglenozoa</taxon>
        <taxon>Kinetoplastea</taxon>
        <taxon>Metakinetoplastina</taxon>
        <taxon>Trypanosomatida</taxon>
        <taxon>Trypanosomatidae</taxon>
        <taxon>Trypanosoma</taxon>
    </lineage>
</organism>
<keyword evidence="2 7" id="KW-0812">Transmembrane</keyword>
<reference evidence="10" key="1">
    <citation type="journal article" date="2010" name="PLoS Negl. Trop. Dis.">
        <title>The genome sequence of Trypanosoma brucei gambiense, causative agent of chronic human african trypanosomiasis.</title>
        <authorList>
            <person name="Jackson A.P."/>
            <person name="Sanders M."/>
            <person name="Berry A."/>
            <person name="McQuillan J."/>
            <person name="Aslett M.A."/>
            <person name="Quail M.A."/>
            <person name="Chukualim B."/>
            <person name="Capewell P."/>
            <person name="MacLeod A."/>
            <person name="Melville S.E."/>
            <person name="Gibson W."/>
            <person name="Barry J.D."/>
            <person name="Berriman M."/>
            <person name="Hertz-Fowler C."/>
        </authorList>
    </citation>
    <scope>NUCLEOTIDE SEQUENCE [LARGE SCALE GENOMIC DNA]</scope>
    <source>
        <strain evidence="10">MHOM/CI/86/DAL972</strain>
    </source>
</reference>
<dbReference type="GeneID" id="23862030"/>
<keyword evidence="3 8" id="KW-0732">Signal</keyword>
<evidence type="ECO:0000256" key="3">
    <source>
        <dbReference type="ARBA" id="ARBA00022729"/>
    </source>
</evidence>
<evidence type="ECO:0000256" key="1">
    <source>
        <dbReference type="ARBA" id="ARBA00004167"/>
    </source>
</evidence>
<dbReference type="OrthoDB" id="272737at2759"/>
<gene>
    <name evidence="9" type="ORF">TbgDal_VI3720</name>
</gene>
<dbReference type="AlphaFoldDB" id="C9ZR64"/>
<keyword evidence="5 7" id="KW-0472">Membrane</keyword>
<evidence type="ECO:0000256" key="2">
    <source>
        <dbReference type="ARBA" id="ARBA00022692"/>
    </source>
</evidence>
<dbReference type="Proteomes" id="UP000002316">
    <property type="component" value="Chromosome 6"/>
</dbReference>
<evidence type="ECO:0008006" key="11">
    <source>
        <dbReference type="Google" id="ProtNLM"/>
    </source>
</evidence>
<evidence type="ECO:0000313" key="10">
    <source>
        <dbReference type="Proteomes" id="UP000002316"/>
    </source>
</evidence>
<accession>C9ZR64</accession>
<name>C9ZR64_TRYB9</name>
<dbReference type="EMBL" id="FN554969">
    <property type="protein sequence ID" value="CBH11894.1"/>
    <property type="molecule type" value="Genomic_DNA"/>
</dbReference>
<dbReference type="GO" id="GO:0016020">
    <property type="term" value="C:membrane"/>
    <property type="evidence" value="ECO:0007669"/>
    <property type="project" value="UniProtKB-SubCell"/>
</dbReference>
<evidence type="ECO:0000313" key="9">
    <source>
        <dbReference type="EMBL" id="CBH11894.1"/>
    </source>
</evidence>
<protein>
    <recommendedName>
        <fullName evidence="11">Autophagy-related protein 27</fullName>
    </recommendedName>
</protein>
<comment type="subcellular location">
    <subcellularLocation>
        <location evidence="1">Membrane</location>
        <topology evidence="1">Single-pass membrane protein</topology>
    </subcellularLocation>
</comment>
<evidence type="ECO:0000256" key="5">
    <source>
        <dbReference type="ARBA" id="ARBA00023136"/>
    </source>
</evidence>
<feature type="chain" id="PRO_5003004712" description="Autophagy-related protein 27" evidence="8">
    <location>
        <begin position="31"/>
        <end position="364"/>
    </location>
</feature>
<evidence type="ECO:0000256" key="6">
    <source>
        <dbReference type="SAM" id="MobiDB-lite"/>
    </source>
</evidence>
<evidence type="ECO:0000256" key="4">
    <source>
        <dbReference type="ARBA" id="ARBA00022989"/>
    </source>
</evidence>
<dbReference type="RefSeq" id="XP_011774179.1">
    <property type="nucleotide sequence ID" value="XM_011775877.1"/>
</dbReference>
<dbReference type="InterPro" id="IPR018939">
    <property type="entry name" value="Autophagy-rel_prot_27"/>
</dbReference>
<dbReference type="KEGG" id="tbg:TbgDal_VI3720"/>
<dbReference type="Pfam" id="PF09451">
    <property type="entry name" value="ATG27"/>
    <property type="match status" value="1"/>
</dbReference>
<sequence>MLGHGKGHQVSGVCLLLIAFQFFLTLAVNGSDHVVVPMCGEVRGFAGESNHLLRIGVPKPPGDGEAIVLIVRPFPMNTEGVSERLAQINATYRLREGATATSVSDDAGILLLRNVEAGTNIDVEIRRVRPDGPVPFRFWSYHANNPSCFISVSPHTSFISPIPTSLGQPVLPAKIYFQAVPMEKTKAVMLRLADGPLDGGKPQHFHLLKMPEAQDVGTHESSKVMPWNSSVLYFSFVPAISANKVMSLSVGVVWTADDDGGSGSGQASDPNATDGSGNSKDKKGHSASFYFFLITSLFAVYMVIMSVVNYRLKGITQFPEMVPHIDTFRTGGQFISQVAENFRQGNMRGDYNDVGGKNAPAGNV</sequence>
<proteinExistence type="predicted"/>
<keyword evidence="4 7" id="KW-1133">Transmembrane helix</keyword>
<evidence type="ECO:0000256" key="8">
    <source>
        <dbReference type="SAM" id="SignalP"/>
    </source>
</evidence>
<evidence type="ECO:0000256" key="7">
    <source>
        <dbReference type="SAM" id="Phobius"/>
    </source>
</evidence>
<feature type="transmembrane region" description="Helical" evidence="7">
    <location>
        <begin position="289"/>
        <end position="308"/>
    </location>
</feature>
<dbReference type="VEuPathDB" id="TriTrypDB:Tbg972.6.3720"/>
<feature type="region of interest" description="Disordered" evidence="6">
    <location>
        <begin position="259"/>
        <end position="282"/>
    </location>
</feature>
<feature type="signal peptide" evidence="8">
    <location>
        <begin position="1"/>
        <end position="30"/>
    </location>
</feature>